<dbReference type="AlphaFoldDB" id="A0A371H6W0"/>
<name>A0A371H6W0_MUCPR</name>
<accession>A0A371H6W0</accession>
<evidence type="ECO:0000313" key="1">
    <source>
        <dbReference type="EMBL" id="RDX98511.1"/>
    </source>
</evidence>
<feature type="non-terminal residue" evidence="1">
    <location>
        <position position="1"/>
    </location>
</feature>
<dbReference type="Proteomes" id="UP000257109">
    <property type="component" value="Unassembled WGS sequence"/>
</dbReference>
<dbReference type="CDD" id="cd09272">
    <property type="entry name" value="RNase_HI_RT_Ty1"/>
    <property type="match status" value="1"/>
</dbReference>
<protein>
    <recommendedName>
        <fullName evidence="3">Copia protein</fullName>
    </recommendedName>
</protein>
<gene>
    <name evidence="1" type="ORF">CR513_18552</name>
</gene>
<comment type="caution">
    <text evidence="1">The sequence shown here is derived from an EMBL/GenBank/DDBJ whole genome shotgun (WGS) entry which is preliminary data.</text>
</comment>
<reference evidence="1" key="1">
    <citation type="submission" date="2018-05" db="EMBL/GenBank/DDBJ databases">
        <title>Draft genome of Mucuna pruriens seed.</title>
        <authorList>
            <person name="Nnadi N.E."/>
            <person name="Vos R."/>
            <person name="Hasami M.H."/>
            <person name="Devisetty U.K."/>
            <person name="Aguiy J.C."/>
        </authorList>
    </citation>
    <scope>NUCLEOTIDE SEQUENCE [LARGE SCALE GENOMIC DNA]</scope>
    <source>
        <strain evidence="1">JCA_2017</strain>
    </source>
</reference>
<keyword evidence="2" id="KW-1185">Reference proteome</keyword>
<organism evidence="1 2">
    <name type="scientific">Mucuna pruriens</name>
    <name type="common">Velvet bean</name>
    <name type="synonym">Dolichos pruriens</name>
    <dbReference type="NCBI Taxonomy" id="157652"/>
    <lineage>
        <taxon>Eukaryota</taxon>
        <taxon>Viridiplantae</taxon>
        <taxon>Streptophyta</taxon>
        <taxon>Embryophyta</taxon>
        <taxon>Tracheophyta</taxon>
        <taxon>Spermatophyta</taxon>
        <taxon>Magnoliopsida</taxon>
        <taxon>eudicotyledons</taxon>
        <taxon>Gunneridae</taxon>
        <taxon>Pentapetalae</taxon>
        <taxon>rosids</taxon>
        <taxon>fabids</taxon>
        <taxon>Fabales</taxon>
        <taxon>Fabaceae</taxon>
        <taxon>Papilionoideae</taxon>
        <taxon>50 kb inversion clade</taxon>
        <taxon>NPAAA clade</taxon>
        <taxon>indigoferoid/millettioid clade</taxon>
        <taxon>Phaseoleae</taxon>
        <taxon>Mucuna</taxon>
    </lineage>
</organism>
<evidence type="ECO:0008006" key="3">
    <source>
        <dbReference type="Google" id="ProtNLM"/>
    </source>
</evidence>
<dbReference type="PANTHER" id="PTHR11439:SF442">
    <property type="entry name" value="CYSTEINE-RICH RLK (RECEPTOR-LIKE PROTEIN KINASE) 8"/>
    <property type="match status" value="1"/>
</dbReference>
<dbReference type="PANTHER" id="PTHR11439">
    <property type="entry name" value="GAG-POL-RELATED RETROTRANSPOSON"/>
    <property type="match status" value="1"/>
</dbReference>
<evidence type="ECO:0000313" key="2">
    <source>
        <dbReference type="Proteomes" id="UP000257109"/>
    </source>
</evidence>
<proteinExistence type="predicted"/>
<sequence length="131" mass="15724">MINFLLYLIASKLDIIFSVYLCARTTNLRLWFKKFDKYKLKDHYDVDYAGKQLRRQGINTLSIIEAKYILVAHCYSEFLWIKHQHLDYDIFESNIPLLCNNIVAMNHSKNTILHSRAKHIEIKHHLIRDYI</sequence>
<dbReference type="OrthoDB" id="437005at2759"/>
<dbReference type="EMBL" id="QJKJ01003438">
    <property type="protein sequence ID" value="RDX98511.1"/>
    <property type="molecule type" value="Genomic_DNA"/>
</dbReference>